<dbReference type="AlphaFoldDB" id="A0A9P3GSZ5"/>
<accession>A0A9P3GSZ5</accession>
<protein>
    <submittedName>
        <fullName evidence="1">Uncharacterized protein</fullName>
    </submittedName>
</protein>
<proteinExistence type="predicted"/>
<evidence type="ECO:0000313" key="1">
    <source>
        <dbReference type="EMBL" id="GJE99929.1"/>
    </source>
</evidence>
<sequence>MSLLDLANELLLAIKAHIAPTDLLTHVCFLQLCARTQACYEGAAGVRGFWRALVRANGLGLNDFERDGERTWRRVGVKCAEHAWVCADGACGVARLEENQKRIQEAAEQWPEWDSSKAVTPGEAYAVGGGEITPSSLLGRLGLNSDFPHPLCEELQLRKQIKQCAFIRKDDTPGWSRADLLKQHPVALRSFATFPFLTSFYMLNLHDQEYLESEVQPENKHGITVHDYLTALGEVLGKRMSSDQLNDFLRTMPHLPDGREDLFPKTWAHRDILVVASNVGSWFQLMNWTGISQLEGSEERGPCFVMEFDWKELPKDVREHVDMYEDERPCTLVEGVPAP</sequence>
<keyword evidence="2" id="KW-1185">Reference proteome</keyword>
<gene>
    <name evidence="1" type="ORF">PsYK624_162050</name>
</gene>
<dbReference type="OrthoDB" id="2803395at2759"/>
<organism evidence="1 2">
    <name type="scientific">Phanerochaete sordida</name>
    <dbReference type="NCBI Taxonomy" id="48140"/>
    <lineage>
        <taxon>Eukaryota</taxon>
        <taxon>Fungi</taxon>
        <taxon>Dikarya</taxon>
        <taxon>Basidiomycota</taxon>
        <taxon>Agaricomycotina</taxon>
        <taxon>Agaricomycetes</taxon>
        <taxon>Polyporales</taxon>
        <taxon>Phanerochaetaceae</taxon>
        <taxon>Phanerochaete</taxon>
    </lineage>
</organism>
<name>A0A9P3GSZ5_9APHY</name>
<dbReference type="Proteomes" id="UP000703269">
    <property type="component" value="Unassembled WGS sequence"/>
</dbReference>
<comment type="caution">
    <text evidence="1">The sequence shown here is derived from an EMBL/GenBank/DDBJ whole genome shotgun (WGS) entry which is preliminary data.</text>
</comment>
<reference evidence="1 2" key="1">
    <citation type="submission" date="2021-08" db="EMBL/GenBank/DDBJ databases">
        <title>Draft Genome Sequence of Phanerochaete sordida strain YK-624.</title>
        <authorList>
            <person name="Mori T."/>
            <person name="Dohra H."/>
            <person name="Suzuki T."/>
            <person name="Kawagishi H."/>
            <person name="Hirai H."/>
        </authorList>
    </citation>
    <scope>NUCLEOTIDE SEQUENCE [LARGE SCALE GENOMIC DNA]</scope>
    <source>
        <strain evidence="1 2">YK-624</strain>
    </source>
</reference>
<dbReference type="EMBL" id="BPQB01000126">
    <property type="protein sequence ID" value="GJE99929.1"/>
    <property type="molecule type" value="Genomic_DNA"/>
</dbReference>
<evidence type="ECO:0000313" key="2">
    <source>
        <dbReference type="Proteomes" id="UP000703269"/>
    </source>
</evidence>